<evidence type="ECO:0000256" key="1">
    <source>
        <dbReference type="ARBA" id="ARBA00001946"/>
    </source>
</evidence>
<sequence>MVSSIFIWNVRGLGTEEKRDRIKYIVGRKNPKIVALIETKWSTCSIEQISSISGSRDVGWKAKDASGSSGGIAIYRDKNLYREVTNFIGSHFIAIEFEDIPGSKYWTLVVVYGPQNRTEKLRFMSEIEAFYRQLQNPFCLAGDFNLIRSHEDYIGADRNSDLMNKFNETIDNLAV</sequence>
<dbReference type="GO" id="GO:0008081">
    <property type="term" value="F:phosphoric diester hydrolase activity"/>
    <property type="evidence" value="ECO:0007669"/>
    <property type="project" value="TreeGrafter"/>
</dbReference>
<keyword evidence="8" id="KW-1185">Reference proteome</keyword>
<gene>
    <name evidence="7" type="ORF">LTRI10_LOCUS3352</name>
</gene>
<evidence type="ECO:0000256" key="4">
    <source>
        <dbReference type="ARBA" id="ARBA00022801"/>
    </source>
</evidence>
<accession>A0AAV2CGD2</accession>
<comment type="cofactor">
    <cofactor evidence="1">
        <name>Mg(2+)</name>
        <dbReference type="ChEBI" id="CHEBI:18420"/>
    </cofactor>
</comment>
<name>A0AAV2CGD2_9ROSI</name>
<dbReference type="Proteomes" id="UP001497516">
    <property type="component" value="Chromosome 1"/>
</dbReference>
<keyword evidence="4" id="KW-0378">Hydrolase</keyword>
<dbReference type="SUPFAM" id="SSF56219">
    <property type="entry name" value="DNase I-like"/>
    <property type="match status" value="1"/>
</dbReference>
<dbReference type="Pfam" id="PF03372">
    <property type="entry name" value="Exo_endo_phos"/>
    <property type="match status" value="1"/>
</dbReference>
<evidence type="ECO:0000259" key="6">
    <source>
        <dbReference type="Pfam" id="PF03372"/>
    </source>
</evidence>
<dbReference type="PANTHER" id="PTHR22748:SF4">
    <property type="entry name" value="DNA-(APURINIC OR APYRIMIDINIC SITE) ENDONUCLEASE 2"/>
    <property type="match status" value="1"/>
</dbReference>
<dbReference type="InterPro" id="IPR005135">
    <property type="entry name" value="Endo/exonuclease/phosphatase"/>
</dbReference>
<dbReference type="GO" id="GO:0005634">
    <property type="term" value="C:nucleus"/>
    <property type="evidence" value="ECO:0007669"/>
    <property type="project" value="TreeGrafter"/>
</dbReference>
<keyword evidence="3" id="KW-0479">Metal-binding</keyword>
<comment type="similarity">
    <text evidence="2">Belongs to the DNA repair enzymes AP/ExoA family.</text>
</comment>
<keyword evidence="5" id="KW-0460">Magnesium</keyword>
<dbReference type="AlphaFoldDB" id="A0AAV2CGD2"/>
<dbReference type="InterPro" id="IPR036691">
    <property type="entry name" value="Endo/exonu/phosph_ase_sf"/>
</dbReference>
<dbReference type="PANTHER" id="PTHR22748">
    <property type="entry name" value="AP ENDONUCLEASE"/>
    <property type="match status" value="1"/>
</dbReference>
<evidence type="ECO:0000256" key="3">
    <source>
        <dbReference type="ARBA" id="ARBA00022723"/>
    </source>
</evidence>
<dbReference type="Gene3D" id="3.60.10.10">
    <property type="entry name" value="Endonuclease/exonuclease/phosphatase"/>
    <property type="match status" value="1"/>
</dbReference>
<evidence type="ECO:0000256" key="5">
    <source>
        <dbReference type="ARBA" id="ARBA00022842"/>
    </source>
</evidence>
<dbReference type="GO" id="GO:0046872">
    <property type="term" value="F:metal ion binding"/>
    <property type="evidence" value="ECO:0007669"/>
    <property type="project" value="UniProtKB-KW"/>
</dbReference>
<dbReference type="GO" id="GO:0006284">
    <property type="term" value="P:base-excision repair"/>
    <property type="evidence" value="ECO:0007669"/>
    <property type="project" value="TreeGrafter"/>
</dbReference>
<dbReference type="EMBL" id="OZ034813">
    <property type="protein sequence ID" value="CAL1355599.1"/>
    <property type="molecule type" value="Genomic_DNA"/>
</dbReference>
<organism evidence="7 8">
    <name type="scientific">Linum trigynum</name>
    <dbReference type="NCBI Taxonomy" id="586398"/>
    <lineage>
        <taxon>Eukaryota</taxon>
        <taxon>Viridiplantae</taxon>
        <taxon>Streptophyta</taxon>
        <taxon>Embryophyta</taxon>
        <taxon>Tracheophyta</taxon>
        <taxon>Spermatophyta</taxon>
        <taxon>Magnoliopsida</taxon>
        <taxon>eudicotyledons</taxon>
        <taxon>Gunneridae</taxon>
        <taxon>Pentapetalae</taxon>
        <taxon>rosids</taxon>
        <taxon>fabids</taxon>
        <taxon>Malpighiales</taxon>
        <taxon>Linaceae</taxon>
        <taxon>Linum</taxon>
    </lineage>
</organism>
<dbReference type="GO" id="GO:0003906">
    <property type="term" value="F:DNA-(apurinic or apyrimidinic site) endonuclease activity"/>
    <property type="evidence" value="ECO:0007669"/>
    <property type="project" value="TreeGrafter"/>
</dbReference>
<evidence type="ECO:0000256" key="2">
    <source>
        <dbReference type="ARBA" id="ARBA00007092"/>
    </source>
</evidence>
<dbReference type="InterPro" id="IPR004808">
    <property type="entry name" value="AP_endonuc_1"/>
</dbReference>
<reference evidence="7 8" key="1">
    <citation type="submission" date="2024-04" db="EMBL/GenBank/DDBJ databases">
        <authorList>
            <person name="Fracassetti M."/>
        </authorList>
    </citation>
    <scope>NUCLEOTIDE SEQUENCE [LARGE SCALE GENOMIC DNA]</scope>
</reference>
<evidence type="ECO:0000313" key="7">
    <source>
        <dbReference type="EMBL" id="CAL1355599.1"/>
    </source>
</evidence>
<proteinExistence type="inferred from homology"/>
<feature type="domain" description="Endonuclease/exonuclease/phosphatase" evidence="6">
    <location>
        <begin position="8"/>
        <end position="162"/>
    </location>
</feature>
<protein>
    <recommendedName>
        <fullName evidence="6">Endonuclease/exonuclease/phosphatase domain-containing protein</fullName>
    </recommendedName>
</protein>
<evidence type="ECO:0000313" key="8">
    <source>
        <dbReference type="Proteomes" id="UP001497516"/>
    </source>
</evidence>
<dbReference type="GO" id="GO:0008311">
    <property type="term" value="F:double-stranded DNA 3'-5' DNA exonuclease activity"/>
    <property type="evidence" value="ECO:0007669"/>
    <property type="project" value="TreeGrafter"/>
</dbReference>